<dbReference type="EMBL" id="BGPR01000850">
    <property type="protein sequence ID" value="GBM37774.1"/>
    <property type="molecule type" value="Genomic_DNA"/>
</dbReference>
<protein>
    <submittedName>
        <fullName evidence="2">Uncharacterized protein</fullName>
    </submittedName>
</protein>
<reference evidence="2 3" key="1">
    <citation type="journal article" date="2019" name="Sci. Rep.">
        <title>Orb-weaving spider Araneus ventricosus genome elucidates the spidroin gene catalogue.</title>
        <authorList>
            <person name="Kono N."/>
            <person name="Nakamura H."/>
            <person name="Ohtoshi R."/>
            <person name="Moran D.A.P."/>
            <person name="Shinohara A."/>
            <person name="Yoshida Y."/>
            <person name="Fujiwara M."/>
            <person name="Mori M."/>
            <person name="Tomita M."/>
            <person name="Arakawa K."/>
        </authorList>
    </citation>
    <scope>NUCLEOTIDE SEQUENCE [LARGE SCALE GENOMIC DNA]</scope>
</reference>
<keyword evidence="3" id="KW-1185">Reference proteome</keyword>
<proteinExistence type="predicted"/>
<feature type="compositionally biased region" description="Low complexity" evidence="1">
    <location>
        <begin position="29"/>
        <end position="45"/>
    </location>
</feature>
<gene>
    <name evidence="2" type="ORF">AVEN_25886_1</name>
</gene>
<evidence type="ECO:0000313" key="3">
    <source>
        <dbReference type="Proteomes" id="UP000499080"/>
    </source>
</evidence>
<feature type="region of interest" description="Disordered" evidence="1">
    <location>
        <begin position="21"/>
        <end position="46"/>
    </location>
</feature>
<organism evidence="2 3">
    <name type="scientific">Araneus ventricosus</name>
    <name type="common">Orbweaver spider</name>
    <name type="synonym">Epeira ventricosa</name>
    <dbReference type="NCBI Taxonomy" id="182803"/>
    <lineage>
        <taxon>Eukaryota</taxon>
        <taxon>Metazoa</taxon>
        <taxon>Ecdysozoa</taxon>
        <taxon>Arthropoda</taxon>
        <taxon>Chelicerata</taxon>
        <taxon>Arachnida</taxon>
        <taxon>Araneae</taxon>
        <taxon>Araneomorphae</taxon>
        <taxon>Entelegynae</taxon>
        <taxon>Araneoidea</taxon>
        <taxon>Araneidae</taxon>
        <taxon>Araneus</taxon>
    </lineage>
</organism>
<evidence type="ECO:0000313" key="2">
    <source>
        <dbReference type="EMBL" id="GBM37774.1"/>
    </source>
</evidence>
<accession>A0A4Y2FDZ2</accession>
<sequence length="86" mass="9286">MEASRAFKRVSSANGDIEKIPAPLRSHISSPKSTPRWSSSLSPRSGVQTGLLSVISYLTLLNSLPNHKAHIAGKRLSMLVTICCQV</sequence>
<name>A0A4Y2FDZ2_ARAVE</name>
<evidence type="ECO:0000256" key="1">
    <source>
        <dbReference type="SAM" id="MobiDB-lite"/>
    </source>
</evidence>
<dbReference type="Proteomes" id="UP000499080">
    <property type="component" value="Unassembled WGS sequence"/>
</dbReference>
<comment type="caution">
    <text evidence="2">The sequence shown here is derived from an EMBL/GenBank/DDBJ whole genome shotgun (WGS) entry which is preliminary data.</text>
</comment>
<dbReference type="AlphaFoldDB" id="A0A4Y2FDZ2"/>